<accession>A0ABN0QTJ8</accession>
<proteinExistence type="predicted"/>
<sequence>MRGRLPVGRLVDRVPDVTALDVDADVLRRAEHRFADTSIWWVHGDVMTASYRIAASTRCSPARRCTTSRAPVGH</sequence>
<dbReference type="GO" id="GO:0032259">
    <property type="term" value="P:methylation"/>
    <property type="evidence" value="ECO:0007669"/>
    <property type="project" value="UniProtKB-KW"/>
</dbReference>
<dbReference type="Proteomes" id="UP000020681">
    <property type="component" value="Unassembled WGS sequence"/>
</dbReference>
<gene>
    <name evidence="1" type="ORF">I551_5424</name>
</gene>
<dbReference type="GO" id="GO:0008168">
    <property type="term" value="F:methyltransferase activity"/>
    <property type="evidence" value="ECO:0007669"/>
    <property type="project" value="UniProtKB-KW"/>
</dbReference>
<reference evidence="1 2" key="1">
    <citation type="submission" date="2014-01" db="EMBL/GenBank/DDBJ databases">
        <authorList>
            <person name="Dobos K."/>
            <person name="Lenaerts A."/>
            <person name="Ordway D."/>
            <person name="DeGroote M.A."/>
            <person name="Parker T."/>
            <person name="Sizemore C."/>
            <person name="Tallon L.J."/>
            <person name="Sadzewicz L.K."/>
            <person name="Sengamalay N."/>
            <person name="Fraser C.M."/>
            <person name="Hine E."/>
            <person name="Shefchek K.A."/>
            <person name="Das S.P."/>
            <person name="Tettelin H."/>
        </authorList>
    </citation>
    <scope>NUCLEOTIDE SEQUENCE [LARGE SCALE GENOMIC DNA]</scope>
    <source>
        <strain evidence="1 2">Harvey</strain>
    </source>
</reference>
<comment type="caution">
    <text evidence="1">The sequence shown here is derived from an EMBL/GenBank/DDBJ whole genome shotgun (WGS) entry which is preliminary data.</text>
</comment>
<keyword evidence="2" id="KW-1185">Reference proteome</keyword>
<evidence type="ECO:0000313" key="1">
    <source>
        <dbReference type="EMBL" id="EUA88088.1"/>
    </source>
</evidence>
<evidence type="ECO:0000313" key="2">
    <source>
        <dbReference type="Proteomes" id="UP000020681"/>
    </source>
</evidence>
<name>A0ABN0QTJ8_MYCUL</name>
<keyword evidence="1" id="KW-0489">Methyltransferase</keyword>
<dbReference type="EMBL" id="JAOL01000148">
    <property type="protein sequence ID" value="EUA88088.1"/>
    <property type="molecule type" value="Genomic_DNA"/>
</dbReference>
<protein>
    <submittedName>
        <fullName evidence="1">Methyltransferase/methylase</fullName>
    </submittedName>
</protein>
<keyword evidence="1" id="KW-0808">Transferase</keyword>
<organism evidence="1 2">
    <name type="scientific">Mycobacterium ulcerans str. Harvey</name>
    <dbReference type="NCBI Taxonomy" id="1299332"/>
    <lineage>
        <taxon>Bacteria</taxon>
        <taxon>Bacillati</taxon>
        <taxon>Actinomycetota</taxon>
        <taxon>Actinomycetes</taxon>
        <taxon>Mycobacteriales</taxon>
        <taxon>Mycobacteriaceae</taxon>
        <taxon>Mycobacterium</taxon>
        <taxon>Mycobacterium ulcerans group</taxon>
    </lineage>
</organism>